<reference evidence="2 3" key="1">
    <citation type="submission" date="2024-06" db="EMBL/GenBank/DDBJ databases">
        <authorList>
            <person name="Chen R.Y."/>
        </authorList>
    </citation>
    <scope>NUCLEOTIDE SEQUENCE [LARGE SCALE GENOMIC DNA]</scope>
    <source>
        <strain evidence="2 3">D2</strain>
    </source>
</reference>
<dbReference type="Proteomes" id="UP001467690">
    <property type="component" value="Unassembled WGS sequence"/>
</dbReference>
<dbReference type="EMBL" id="JBELOE010000076">
    <property type="protein sequence ID" value="MER2490878.1"/>
    <property type="molecule type" value="Genomic_DNA"/>
</dbReference>
<keyword evidence="3" id="KW-1185">Reference proteome</keyword>
<evidence type="ECO:0000313" key="3">
    <source>
        <dbReference type="Proteomes" id="UP001467690"/>
    </source>
</evidence>
<gene>
    <name evidence="2" type="ORF">ABS311_03150</name>
</gene>
<protein>
    <recommendedName>
        <fullName evidence="4">Tetratricopeptide repeat protein</fullName>
    </recommendedName>
</protein>
<feature type="chain" id="PRO_5047182787" description="Tetratricopeptide repeat protein" evidence="1">
    <location>
        <begin position="30"/>
        <end position="261"/>
    </location>
</feature>
<dbReference type="InterPro" id="IPR011990">
    <property type="entry name" value="TPR-like_helical_dom_sf"/>
</dbReference>
<evidence type="ECO:0008006" key="4">
    <source>
        <dbReference type="Google" id="ProtNLM"/>
    </source>
</evidence>
<dbReference type="Gene3D" id="1.25.40.10">
    <property type="entry name" value="Tetratricopeptide repeat domain"/>
    <property type="match status" value="1"/>
</dbReference>
<evidence type="ECO:0000256" key="1">
    <source>
        <dbReference type="SAM" id="SignalP"/>
    </source>
</evidence>
<dbReference type="SUPFAM" id="SSF81901">
    <property type="entry name" value="HCP-like"/>
    <property type="match status" value="1"/>
</dbReference>
<keyword evidence="1" id="KW-0732">Signal</keyword>
<feature type="signal peptide" evidence="1">
    <location>
        <begin position="1"/>
        <end position="29"/>
    </location>
</feature>
<accession>A0ABV1RD75</accession>
<organism evidence="2 3">
    <name type="scientific">Catenovulum sediminis</name>
    <dbReference type="NCBI Taxonomy" id="1740262"/>
    <lineage>
        <taxon>Bacteria</taxon>
        <taxon>Pseudomonadati</taxon>
        <taxon>Pseudomonadota</taxon>
        <taxon>Gammaproteobacteria</taxon>
        <taxon>Alteromonadales</taxon>
        <taxon>Alteromonadaceae</taxon>
        <taxon>Catenovulum</taxon>
    </lineage>
</organism>
<sequence length="261" mass="29858">MMQNVWSWKANVRKARVFILLFGSSLLIACASSSQPVSPVLQDARAQVVELQHSSTNNMQLVQNLRDILVSFADVGYLWKADLLLANQYMVHGLQQQARASLQDCIHLNQSTELLEGQQSCQLLLYRLTEQAELLQQIIDNPASERLQALAYAYQGEFDKAQALLKHIPKDHYADLAYLNFQLGWHYKQTQYLHDALKYYRLAADKRGIVDTLFALAKVYHIKKEQGKSKHYSLLALRSAKINFPQLAIKIQNWQAQRASS</sequence>
<name>A0ABV1RD75_9ALTE</name>
<proteinExistence type="predicted"/>
<evidence type="ECO:0000313" key="2">
    <source>
        <dbReference type="EMBL" id="MER2490878.1"/>
    </source>
</evidence>
<comment type="caution">
    <text evidence="2">The sequence shown here is derived from an EMBL/GenBank/DDBJ whole genome shotgun (WGS) entry which is preliminary data.</text>
</comment>